<sequence>MEHDLGNRIRGARRIAGVTQAELASSLRVSRSAVANWEGASGIWPASARLLSIATLTGVSYEWLATGRGVATDATEGLPAVRGELVDDPQELRMLRAFRGCRAPIRRALVDMAESQRHRR</sequence>
<dbReference type="STRING" id="676599.ARC20_16450"/>
<reference evidence="2 3" key="1">
    <citation type="submission" date="2015-10" db="EMBL/GenBank/DDBJ databases">
        <title>Genome sequencing and analysis of members of genus Stenotrophomonas.</title>
        <authorList>
            <person name="Patil P.P."/>
            <person name="Midha S."/>
            <person name="Patil P.B."/>
        </authorList>
    </citation>
    <scope>NUCLEOTIDE SEQUENCE [LARGE SCALE GENOMIC DNA]</scope>
    <source>
        <strain evidence="2 3">JCM 16536</strain>
    </source>
</reference>
<dbReference type="Proteomes" id="UP000051802">
    <property type="component" value="Unassembled WGS sequence"/>
</dbReference>
<feature type="domain" description="HTH cro/C1-type" evidence="1">
    <location>
        <begin position="9"/>
        <end position="64"/>
    </location>
</feature>
<keyword evidence="3" id="KW-1185">Reference proteome</keyword>
<comment type="caution">
    <text evidence="2">The sequence shown here is derived from an EMBL/GenBank/DDBJ whole genome shotgun (WGS) entry which is preliminary data.</text>
</comment>
<dbReference type="SMART" id="SM00530">
    <property type="entry name" value="HTH_XRE"/>
    <property type="match status" value="1"/>
</dbReference>
<dbReference type="AlphaFoldDB" id="A0A0Q9ZXB8"/>
<dbReference type="OrthoDB" id="9772064at2"/>
<organism evidence="2 3">
    <name type="scientific">Stenotrophomonas panacihumi</name>
    <dbReference type="NCBI Taxonomy" id="676599"/>
    <lineage>
        <taxon>Bacteria</taxon>
        <taxon>Pseudomonadati</taxon>
        <taxon>Pseudomonadota</taxon>
        <taxon>Gammaproteobacteria</taxon>
        <taxon>Lysobacterales</taxon>
        <taxon>Lysobacteraceae</taxon>
        <taxon>Stenotrophomonas</taxon>
    </lineage>
</organism>
<evidence type="ECO:0000313" key="2">
    <source>
        <dbReference type="EMBL" id="KRG37516.1"/>
    </source>
</evidence>
<proteinExistence type="predicted"/>
<dbReference type="Pfam" id="PF12844">
    <property type="entry name" value="HTH_19"/>
    <property type="match status" value="1"/>
</dbReference>
<dbReference type="SUPFAM" id="SSF47413">
    <property type="entry name" value="lambda repressor-like DNA-binding domains"/>
    <property type="match status" value="1"/>
</dbReference>
<name>A0A0Q9ZXB8_9GAMM</name>
<accession>A0A0Q9ZXB8</accession>
<dbReference type="RefSeq" id="WP_057649307.1">
    <property type="nucleotide sequence ID" value="NZ_LLXU01000133.1"/>
</dbReference>
<dbReference type="InterPro" id="IPR001387">
    <property type="entry name" value="Cro/C1-type_HTH"/>
</dbReference>
<dbReference type="EMBL" id="LLXU01000133">
    <property type="protein sequence ID" value="KRG37516.1"/>
    <property type="molecule type" value="Genomic_DNA"/>
</dbReference>
<evidence type="ECO:0000313" key="3">
    <source>
        <dbReference type="Proteomes" id="UP000051802"/>
    </source>
</evidence>
<dbReference type="InterPro" id="IPR010982">
    <property type="entry name" value="Lambda_DNA-bd_dom_sf"/>
</dbReference>
<dbReference type="GO" id="GO:0003677">
    <property type="term" value="F:DNA binding"/>
    <property type="evidence" value="ECO:0007669"/>
    <property type="project" value="InterPro"/>
</dbReference>
<dbReference type="PROSITE" id="PS50943">
    <property type="entry name" value="HTH_CROC1"/>
    <property type="match status" value="1"/>
</dbReference>
<protein>
    <recommendedName>
        <fullName evidence="1">HTH cro/C1-type domain-containing protein</fullName>
    </recommendedName>
</protein>
<gene>
    <name evidence="2" type="ORF">ARC20_16450</name>
</gene>
<evidence type="ECO:0000259" key="1">
    <source>
        <dbReference type="PROSITE" id="PS50943"/>
    </source>
</evidence>
<dbReference type="Gene3D" id="1.10.260.40">
    <property type="entry name" value="lambda repressor-like DNA-binding domains"/>
    <property type="match status" value="1"/>
</dbReference>
<dbReference type="CDD" id="cd00093">
    <property type="entry name" value="HTH_XRE"/>
    <property type="match status" value="1"/>
</dbReference>